<dbReference type="AlphaFoldDB" id="A0A9N9PFJ2"/>
<gene>
    <name evidence="2" type="ORF">HYFRA_00006975</name>
</gene>
<dbReference type="InterPro" id="IPR051057">
    <property type="entry name" value="PI-PLC_domain"/>
</dbReference>
<dbReference type="InterPro" id="IPR017946">
    <property type="entry name" value="PLC-like_Pdiesterase_TIM-brl"/>
</dbReference>
<accession>A0A9N9PFJ2</accession>
<dbReference type="Pfam" id="PF00388">
    <property type="entry name" value="PI-PLC-X"/>
    <property type="match status" value="1"/>
</dbReference>
<dbReference type="Proteomes" id="UP000696280">
    <property type="component" value="Unassembled WGS sequence"/>
</dbReference>
<dbReference type="Gene3D" id="3.20.20.190">
    <property type="entry name" value="Phosphatidylinositol (PI) phosphodiesterase"/>
    <property type="match status" value="1"/>
</dbReference>
<protein>
    <recommendedName>
        <fullName evidence="1">Phosphatidylinositol-specific phospholipase C X domain-containing protein</fullName>
    </recommendedName>
</protein>
<feature type="domain" description="Phosphatidylinositol-specific phospholipase C X" evidence="1">
    <location>
        <begin position="670"/>
        <end position="793"/>
    </location>
</feature>
<reference evidence="2" key="1">
    <citation type="submission" date="2021-07" db="EMBL/GenBank/DDBJ databases">
        <authorList>
            <person name="Durling M."/>
        </authorList>
    </citation>
    <scope>NUCLEOTIDE SEQUENCE</scope>
</reference>
<dbReference type="GO" id="GO:0006629">
    <property type="term" value="P:lipid metabolic process"/>
    <property type="evidence" value="ECO:0007669"/>
    <property type="project" value="InterPro"/>
</dbReference>
<dbReference type="PROSITE" id="PS50007">
    <property type="entry name" value="PIPLC_X_DOMAIN"/>
    <property type="match status" value="1"/>
</dbReference>
<dbReference type="PANTHER" id="PTHR13593">
    <property type="match status" value="1"/>
</dbReference>
<evidence type="ECO:0000313" key="2">
    <source>
        <dbReference type="EMBL" id="CAG8950479.1"/>
    </source>
</evidence>
<proteinExistence type="predicted"/>
<organism evidence="2 3">
    <name type="scientific">Hymenoscyphus fraxineus</name>
    <dbReference type="NCBI Taxonomy" id="746836"/>
    <lineage>
        <taxon>Eukaryota</taxon>
        <taxon>Fungi</taxon>
        <taxon>Dikarya</taxon>
        <taxon>Ascomycota</taxon>
        <taxon>Pezizomycotina</taxon>
        <taxon>Leotiomycetes</taxon>
        <taxon>Helotiales</taxon>
        <taxon>Helotiaceae</taxon>
        <taxon>Hymenoscyphus</taxon>
    </lineage>
</organism>
<dbReference type="CDD" id="cd08586">
    <property type="entry name" value="PI-PLCc_BcPLC_like"/>
    <property type="match status" value="1"/>
</dbReference>
<dbReference type="InterPro" id="IPR000909">
    <property type="entry name" value="PLipase_C_PInositol-sp_X_dom"/>
</dbReference>
<keyword evidence="3" id="KW-1185">Reference proteome</keyword>
<evidence type="ECO:0000259" key="1">
    <source>
        <dbReference type="Pfam" id="PF00388"/>
    </source>
</evidence>
<name>A0A9N9PFJ2_9HELO</name>
<dbReference type="SUPFAM" id="SSF51695">
    <property type="entry name" value="PLC-like phosphodiesterases"/>
    <property type="match status" value="1"/>
</dbReference>
<dbReference type="PANTHER" id="PTHR13593:SF116">
    <property type="entry name" value="PLC-LIKE PHOSPHODIESTERASE"/>
    <property type="match status" value="1"/>
</dbReference>
<sequence length="953" mass="107342">MSSAAEANISAAALAIALVALFTALGQLIQQYFATADGYRRCQESVMGGYSRHTRLRWRWREFRFETRYTVPKIFMVGDGVPSRIEQVLLTGSALTREKSLVPWERRSGESLGLFHETPQQLEARRTQNWLAKGVKPKPSASHSEKVCWLSFLSMVHEATFAAVQELQIHKDTVYAPPYKVRVPCIVFSEKSWDFVPPDVVRPLAETTLSDISVIARRMGMKWKDFRPSDGILRAEGHSHIITSTMVRSVGIVLHYSYTGQWQRLKRANANLRRAVAGSLFVEQEEIYIPSARADRLGCGVIRTEPLFGLPDFAVSTQREIVTALSLLDGSGVSSAVLSRLLKENPEFHFRVADLVAFGTPSIRRRGSSLVQVPAPSDNVHGVTTSPLGRRAFRLFLKQYISSQPENFGQEARQVLEICQDFSTKYTDWDSAEDATGRSVKWVVRRGKVYLDEVQDIMDNLTSRLYNDGSSFRYADLLALHIRLAMLCEGGETSILRNWGTDYAADIQAYFDQLPKIVDEMEKKGVNRLHCVDMWCCMMLRATSATENLLFTFFQVTTMQKPQTAFWTTLVIQTIVLALPTTPRTPSVAQFALQKVLKDASPIFGAYATISHSPTADWMKLYPDKIPITQMNLPGAHDAATWNYTIETQKALEHVTDLNGVTSQRPEIYRCQESPLINMLNDGIRVFDLRFAFDATNTTLVFYHGQALQSEKTTVEDLLFGLYTWLDDHPSETLITSFQYEGSTKKYAANNADVQMEMFRTLTSPVARKYYVQKKGELGTLGEARGKITLFRRFNLDKLPESYEDALPGLHFPPSLWPDNGLDIELAYNDEKNLTAYIEDFYEPGGPIGSSAAYNIDLKFNATVSHLEKATTHYPESLFWTWASSEYDANIPPDYPRIMALGNGTELTPLGGVNQRLLPVLKRLQGKRLGIVMLDFFGTPGNLVETILGLDEN</sequence>
<evidence type="ECO:0000313" key="3">
    <source>
        <dbReference type="Proteomes" id="UP000696280"/>
    </source>
</evidence>
<dbReference type="EMBL" id="CAJVRL010000037">
    <property type="protein sequence ID" value="CAG8950479.1"/>
    <property type="molecule type" value="Genomic_DNA"/>
</dbReference>
<comment type="caution">
    <text evidence="2">The sequence shown here is derived from an EMBL/GenBank/DDBJ whole genome shotgun (WGS) entry which is preliminary data.</text>
</comment>
<dbReference type="GO" id="GO:0008081">
    <property type="term" value="F:phosphoric diester hydrolase activity"/>
    <property type="evidence" value="ECO:0007669"/>
    <property type="project" value="InterPro"/>
</dbReference>
<dbReference type="OrthoDB" id="1046782at2759"/>